<feature type="compositionally biased region" description="Polar residues" evidence="1">
    <location>
        <begin position="294"/>
        <end position="315"/>
    </location>
</feature>
<reference evidence="2 3" key="1">
    <citation type="journal article" date="2021" name="bioRxiv">
        <title>Chromosome-scale and haplotype-resolved genome assembly of a tetraploid potato cultivar.</title>
        <authorList>
            <person name="Sun H."/>
            <person name="Jiao W.-B."/>
            <person name="Krause K."/>
            <person name="Campoy J.A."/>
            <person name="Goel M."/>
            <person name="Folz-Donahue K."/>
            <person name="Kukat C."/>
            <person name="Huettel B."/>
            <person name="Schneeberger K."/>
        </authorList>
    </citation>
    <scope>NUCLEOTIDE SEQUENCE [LARGE SCALE GENOMIC DNA]</scope>
    <source>
        <strain evidence="2">SolTubOtavaFocal</strain>
        <tissue evidence="2">Leaves</tissue>
    </source>
</reference>
<dbReference type="Proteomes" id="UP000826656">
    <property type="component" value="Unassembled WGS sequence"/>
</dbReference>
<dbReference type="Pfam" id="PF14223">
    <property type="entry name" value="Retrotran_gag_2"/>
    <property type="match status" value="1"/>
</dbReference>
<dbReference type="PANTHER" id="PTHR47481:SF5">
    <property type="entry name" value="RIBONUCLEASE H-LIKE DOMAIN, GAG-PRE-INTEGRASE DOMAIN, GAG-POLYPEPTIDE OF LTR COPIA-TYPE-RELATED"/>
    <property type="match status" value="1"/>
</dbReference>
<gene>
    <name evidence="2" type="ORF">KY290_017021</name>
</gene>
<sequence length="350" mass="38512">MTGDSSAPSGTSPTTHNSFATGFPSPNLAHQLPVKLTSSNFLLWKRQFLPMIKGCGLDYHIEGDEVIPERLLDNNQPNPAYSSWVREDQLALSWIAASVSEGILPQLVGAETARKAWTKLVTAFQFKATNSRAKGISYRFAALQHPISNTDLVEFVLARLGPTYHPFTRSLESRQEEISFYALYRLLLNEEQQLKGDEALTVIAPTAQFTHSSFTLNRGRGRGGRCNRGHGRYQNQGFSQLTQNRASYQPSNPIPSDMPTIICHNCEGKGHVARDSPSPKTPNGTRISGRPDSNLASTQSSPTQNWSMDSGTTHHLTSDLDNLAIHSEYQGPEEVTLGLGNKGNTAHRPE</sequence>
<accession>A0ABQ7VAY5</accession>
<evidence type="ECO:0008006" key="4">
    <source>
        <dbReference type="Google" id="ProtNLM"/>
    </source>
</evidence>
<evidence type="ECO:0000256" key="1">
    <source>
        <dbReference type="SAM" id="MobiDB-lite"/>
    </source>
</evidence>
<evidence type="ECO:0000313" key="2">
    <source>
        <dbReference type="EMBL" id="KAH0760948.1"/>
    </source>
</evidence>
<proteinExistence type="predicted"/>
<feature type="compositionally biased region" description="Polar residues" evidence="1">
    <location>
        <begin position="1"/>
        <end position="20"/>
    </location>
</feature>
<dbReference type="EMBL" id="JAIVGD010000013">
    <property type="protein sequence ID" value="KAH0760948.1"/>
    <property type="molecule type" value="Genomic_DNA"/>
</dbReference>
<evidence type="ECO:0000313" key="3">
    <source>
        <dbReference type="Proteomes" id="UP000826656"/>
    </source>
</evidence>
<dbReference type="PANTHER" id="PTHR47481">
    <property type="match status" value="1"/>
</dbReference>
<name>A0ABQ7VAY5_SOLTU</name>
<keyword evidence="3" id="KW-1185">Reference proteome</keyword>
<protein>
    <recommendedName>
        <fullName evidence="4">Retrotransposon Copia-like N-terminal domain-containing protein</fullName>
    </recommendedName>
</protein>
<organism evidence="2 3">
    <name type="scientific">Solanum tuberosum</name>
    <name type="common">Potato</name>
    <dbReference type="NCBI Taxonomy" id="4113"/>
    <lineage>
        <taxon>Eukaryota</taxon>
        <taxon>Viridiplantae</taxon>
        <taxon>Streptophyta</taxon>
        <taxon>Embryophyta</taxon>
        <taxon>Tracheophyta</taxon>
        <taxon>Spermatophyta</taxon>
        <taxon>Magnoliopsida</taxon>
        <taxon>eudicotyledons</taxon>
        <taxon>Gunneridae</taxon>
        <taxon>Pentapetalae</taxon>
        <taxon>asterids</taxon>
        <taxon>lamiids</taxon>
        <taxon>Solanales</taxon>
        <taxon>Solanaceae</taxon>
        <taxon>Solanoideae</taxon>
        <taxon>Solaneae</taxon>
        <taxon>Solanum</taxon>
    </lineage>
</organism>
<feature type="region of interest" description="Disordered" evidence="1">
    <location>
        <begin position="1"/>
        <end position="22"/>
    </location>
</feature>
<comment type="caution">
    <text evidence="2">The sequence shown here is derived from an EMBL/GenBank/DDBJ whole genome shotgun (WGS) entry which is preliminary data.</text>
</comment>
<feature type="region of interest" description="Disordered" evidence="1">
    <location>
        <begin position="268"/>
        <end position="350"/>
    </location>
</feature>